<feature type="chain" id="PRO_5002788692" description="Secreted protein" evidence="1">
    <location>
        <begin position="25"/>
        <end position="196"/>
    </location>
</feature>
<dbReference type="EMBL" id="EU643474">
    <property type="protein sequence ID" value="ACD54589.1"/>
    <property type="molecule type" value="Genomic_DNA"/>
</dbReference>
<name>B3G441_ADIVA</name>
<accession>B3G441</accession>
<evidence type="ECO:0008006" key="3">
    <source>
        <dbReference type="Google" id="ProtNLM"/>
    </source>
</evidence>
<protein>
    <recommendedName>
        <fullName evidence="3">Secreted protein</fullName>
    </recommendedName>
</protein>
<evidence type="ECO:0000313" key="2">
    <source>
        <dbReference type="EMBL" id="ACD54589.1"/>
    </source>
</evidence>
<sequence>MSMNRILLQYVSLLFLLPIINVNGKSITAAQMAADKTRLAELHWSWLHQNTSDPLPKYFKAICDVVVDCCTEKHLPNHLTKFTVDFNVLCFGSINPPNASSLLQQCQSTMEKLEKLDTSHTINELYWWIDIAKMNCTAQEFHTFACGYGDKIDVKVCVEKVLDDIAEKFNISHYPNFYIEFVDKIGNYFDNTTRNI</sequence>
<organism evidence="2">
    <name type="scientific">Adineta vaga</name>
    <name type="common">Rotifer</name>
    <name type="synonym">Callidina vaga</name>
    <dbReference type="NCBI Taxonomy" id="104782"/>
    <lineage>
        <taxon>Eukaryota</taxon>
        <taxon>Metazoa</taxon>
        <taxon>Spiralia</taxon>
        <taxon>Gnathifera</taxon>
        <taxon>Rotifera</taxon>
        <taxon>Eurotatoria</taxon>
        <taxon>Bdelloidea</taxon>
        <taxon>Adinetida</taxon>
        <taxon>Adinetidae</taxon>
        <taxon>Adineta</taxon>
    </lineage>
</organism>
<feature type="signal peptide" evidence="1">
    <location>
        <begin position="1"/>
        <end position="24"/>
    </location>
</feature>
<reference evidence="2" key="1">
    <citation type="journal article" date="2008" name="Science">
        <title>Massive horizontal gene transfer in bdelloid rotifers.</title>
        <authorList>
            <person name="Gladyshev E.A."/>
            <person name="Meselson M.S."/>
            <person name="Arkhipova I.R."/>
        </authorList>
    </citation>
    <scope>NUCLEOTIDE SEQUENCE</scope>
</reference>
<dbReference type="AlphaFoldDB" id="B3G441"/>
<proteinExistence type="predicted"/>
<keyword evidence="1" id="KW-0732">Signal</keyword>
<evidence type="ECO:0000256" key="1">
    <source>
        <dbReference type="SAM" id="SignalP"/>
    </source>
</evidence>